<sequence>MGEPLSLIASAGGIISLGITVCQGLIDYCQAFAGQYRDVRVLVQDLQDLEKSLTSLQDSLTHRPDLLNLVLPYIDRLKSRIDDLQPILVRFEEKVSEQHAFKDKVKTAKQRTLYPFKKRTFSKLRDTVRQAQENLELALGVVQVNLLTDVAKFKGDISTLVRQSAVARTLFSAARQDVREMEHGLNSRLDSVILQLQRMSQESRKMSGTTTRARIPYTWATSDQSSEEILPHVEKVGTADAGERQKTLMEVRRCNCAKILRRQTKSLWTSTWSISWSGSGTSHHLKSCQYWNPYQEVWTTKLSVSHVNLLAAMALSASIRISKQAGIFSISPSLSLRGVVNESSPAFALFKDLERIYPTDRSMAIIEKQTSMLTRNVLRLLKEGTVSPYEVDENGRTLLHNALSCANIRYAKDEVPAFQELILTLLDAGVPINEVDLAGETAFDYLISGCFSFHPRKSKKNSVCEFLTTKGAEMSEVPFISPSDSIQISIELQNVAMLEPWQDVNQCGPLSSAILRESEQDVIRILRAKPSSIRELARRQQNPMHFACCWPRGIQLLLDAGANYLVHQADVCGGLPIRYSTQFCCLEAVQLLLTAGSALSSPGWMERSEEVLDTIFSLDTIPSFHLSTLQERRRKLFELAKLTLPAEVWADLDVPTDRLLDGRAAEIQRILIDADIEIPKSISVPRRRGTVYHAHITVNHADQLWDAGFRDIDDCDESGHTPITAIYMYPRLEYAQWLLNHGADLEREIRYVHDDNDEDREPVAGLTALHYVACHLGTRIMSIDKPSLSLEELLVENDSRDDCHCACSASGCTPFTTLLKGINWEARRDTSERRSKHRSFLVSYLESPGHPASSAPMLSKIVEKVIRFETFEALQLSHTCCDFLQDDTGANAICRRYTPEDAREVHEEWEELLSKHEDLVSEFYLMFQELGGNLTSFLFGYWQTRMDEVLKEEKPYDEEGTSKLREIGVVLEED</sequence>
<dbReference type="Gene3D" id="1.25.40.20">
    <property type="entry name" value="Ankyrin repeat-containing domain"/>
    <property type="match status" value="2"/>
</dbReference>
<keyword evidence="2" id="KW-0040">ANK repeat</keyword>
<gene>
    <name evidence="3" type="ORF">JMJ35_005078</name>
</gene>
<reference evidence="3" key="1">
    <citation type="submission" date="2023-03" db="EMBL/GenBank/DDBJ databases">
        <title>Complete genome of Cladonia borealis.</title>
        <authorList>
            <person name="Park H."/>
        </authorList>
    </citation>
    <scope>NUCLEOTIDE SEQUENCE</scope>
    <source>
        <strain evidence="3">ANT050790</strain>
    </source>
</reference>
<dbReference type="Proteomes" id="UP001166286">
    <property type="component" value="Unassembled WGS sequence"/>
</dbReference>
<evidence type="ECO:0000313" key="4">
    <source>
        <dbReference type="Proteomes" id="UP001166286"/>
    </source>
</evidence>
<dbReference type="PANTHER" id="PTHR24123">
    <property type="entry name" value="ANKYRIN REPEAT-CONTAINING"/>
    <property type="match status" value="1"/>
</dbReference>
<accession>A0AA39V872</accession>
<organism evidence="3 4">
    <name type="scientific">Cladonia borealis</name>
    <dbReference type="NCBI Taxonomy" id="184061"/>
    <lineage>
        <taxon>Eukaryota</taxon>
        <taxon>Fungi</taxon>
        <taxon>Dikarya</taxon>
        <taxon>Ascomycota</taxon>
        <taxon>Pezizomycotina</taxon>
        <taxon>Lecanoromycetes</taxon>
        <taxon>OSLEUM clade</taxon>
        <taxon>Lecanoromycetidae</taxon>
        <taxon>Lecanorales</taxon>
        <taxon>Lecanorineae</taxon>
        <taxon>Cladoniaceae</taxon>
        <taxon>Cladonia</taxon>
    </lineage>
</organism>
<dbReference type="InterPro" id="IPR036770">
    <property type="entry name" value="Ankyrin_rpt-contain_sf"/>
</dbReference>
<evidence type="ECO:0000313" key="3">
    <source>
        <dbReference type="EMBL" id="KAK0511950.1"/>
    </source>
</evidence>
<dbReference type="InterPro" id="IPR051165">
    <property type="entry name" value="Multifunctional_ANK_Repeat"/>
</dbReference>
<keyword evidence="1" id="KW-0677">Repeat</keyword>
<name>A0AA39V872_9LECA</name>
<evidence type="ECO:0000256" key="2">
    <source>
        <dbReference type="ARBA" id="ARBA00023043"/>
    </source>
</evidence>
<protein>
    <recommendedName>
        <fullName evidence="5">Fungal N-terminal domain-containing protein</fullName>
    </recommendedName>
</protein>
<dbReference type="AlphaFoldDB" id="A0AA39V872"/>
<dbReference type="SUPFAM" id="SSF48403">
    <property type="entry name" value="Ankyrin repeat"/>
    <property type="match status" value="1"/>
</dbReference>
<evidence type="ECO:0008006" key="5">
    <source>
        <dbReference type="Google" id="ProtNLM"/>
    </source>
</evidence>
<comment type="caution">
    <text evidence="3">The sequence shown here is derived from an EMBL/GenBank/DDBJ whole genome shotgun (WGS) entry which is preliminary data.</text>
</comment>
<dbReference type="PANTHER" id="PTHR24123:SF33">
    <property type="entry name" value="PROTEIN HOS4"/>
    <property type="match status" value="1"/>
</dbReference>
<evidence type="ECO:0000256" key="1">
    <source>
        <dbReference type="ARBA" id="ARBA00022737"/>
    </source>
</evidence>
<dbReference type="InterPro" id="IPR002110">
    <property type="entry name" value="Ankyrin_rpt"/>
</dbReference>
<keyword evidence="4" id="KW-1185">Reference proteome</keyword>
<dbReference type="EMBL" id="JAFEKC020000011">
    <property type="protein sequence ID" value="KAK0511950.1"/>
    <property type="molecule type" value="Genomic_DNA"/>
</dbReference>
<proteinExistence type="predicted"/>
<dbReference type="SMART" id="SM00248">
    <property type="entry name" value="ANK"/>
    <property type="match status" value="5"/>
</dbReference>